<feature type="domain" description="SMP-30/Gluconolactonase/LRE-like region" evidence="2">
    <location>
        <begin position="46"/>
        <end position="280"/>
    </location>
</feature>
<dbReference type="PANTHER" id="PTHR47572:SF5">
    <property type="entry name" value="BLR2277 PROTEIN"/>
    <property type="match status" value="1"/>
</dbReference>
<evidence type="ECO:0000313" key="4">
    <source>
        <dbReference type="Proteomes" id="UP001168380"/>
    </source>
</evidence>
<dbReference type="RefSeq" id="WP_302711495.1">
    <property type="nucleotide sequence ID" value="NZ_JAULRT010000035.1"/>
</dbReference>
<organism evidence="3 4">
    <name type="scientific">Gilvimarinus algae</name>
    <dbReference type="NCBI Taxonomy" id="3058037"/>
    <lineage>
        <taxon>Bacteria</taxon>
        <taxon>Pseudomonadati</taxon>
        <taxon>Pseudomonadota</taxon>
        <taxon>Gammaproteobacteria</taxon>
        <taxon>Cellvibrionales</taxon>
        <taxon>Cellvibrionaceae</taxon>
        <taxon>Gilvimarinus</taxon>
    </lineage>
</organism>
<dbReference type="SUPFAM" id="SSF63829">
    <property type="entry name" value="Calcium-dependent phosphotriesterase"/>
    <property type="match status" value="1"/>
</dbReference>
<proteinExistence type="predicted"/>
<sequence>MIRFSVRPLLSLGLLAATLPSLAQAGQEPYTSEDWVAENTFTTGVEGPVVGPDGTLYAVNYEREGTIGAVSDKGQAKLWLALPEGSTGNALRLGPNGQMLVADYTGHNVLSIDTATGEVSVFAHEARMNQPNDIVVADDGTVYASDPNWAESRGNLWKIDANGTVTLLESDMGTTNGIELSPDGRKLYVNESVQRTVWVYDRNDDGSVSNKKRFYQFSDHGMDGMSTDIEGNLYIARYGAGTIAVLSPAGELIRQITLTGQHPTNITFGGAMGTRAFVTMQKRGNIESFINEVPGSDWHKSQARQ</sequence>
<keyword evidence="4" id="KW-1185">Reference proteome</keyword>
<feature type="chain" id="PRO_5045762357" evidence="1">
    <location>
        <begin position="26"/>
        <end position="305"/>
    </location>
</feature>
<dbReference type="InterPro" id="IPR011042">
    <property type="entry name" value="6-blade_b-propeller_TolB-like"/>
</dbReference>
<dbReference type="InterPro" id="IPR051262">
    <property type="entry name" value="SMP-30/CGR1_Lactonase"/>
</dbReference>
<evidence type="ECO:0000313" key="3">
    <source>
        <dbReference type="EMBL" id="MDO3381359.1"/>
    </source>
</evidence>
<comment type="caution">
    <text evidence="3">The sequence shown here is derived from an EMBL/GenBank/DDBJ whole genome shotgun (WGS) entry which is preliminary data.</text>
</comment>
<evidence type="ECO:0000259" key="2">
    <source>
        <dbReference type="Pfam" id="PF08450"/>
    </source>
</evidence>
<evidence type="ECO:0000256" key="1">
    <source>
        <dbReference type="SAM" id="SignalP"/>
    </source>
</evidence>
<dbReference type="Gene3D" id="2.120.10.30">
    <property type="entry name" value="TolB, C-terminal domain"/>
    <property type="match status" value="1"/>
</dbReference>
<dbReference type="PANTHER" id="PTHR47572">
    <property type="entry name" value="LIPOPROTEIN-RELATED"/>
    <property type="match status" value="1"/>
</dbReference>
<reference evidence="3" key="1">
    <citation type="submission" date="2023-07" db="EMBL/GenBank/DDBJ databases">
        <title>Gilvimarinus algae sp. nov., isolated from the surface of Kelp.</title>
        <authorList>
            <person name="Sun Y.Y."/>
            <person name="Gong Y."/>
            <person name="Du Z.J."/>
        </authorList>
    </citation>
    <scope>NUCLEOTIDE SEQUENCE</scope>
    <source>
        <strain evidence="3">SDUM040014</strain>
    </source>
</reference>
<keyword evidence="1" id="KW-0732">Signal</keyword>
<feature type="signal peptide" evidence="1">
    <location>
        <begin position="1"/>
        <end position="25"/>
    </location>
</feature>
<gene>
    <name evidence="3" type="ORF">QWI16_04185</name>
</gene>
<dbReference type="InterPro" id="IPR013658">
    <property type="entry name" value="SGL"/>
</dbReference>
<protein>
    <submittedName>
        <fullName evidence="3">SMP-30/gluconolactonase/LRE family protein</fullName>
    </submittedName>
</protein>
<name>A0ABT8TB71_9GAMM</name>
<dbReference type="Pfam" id="PF08450">
    <property type="entry name" value="SGL"/>
    <property type="match status" value="1"/>
</dbReference>
<dbReference type="EMBL" id="JAULRT010000035">
    <property type="protein sequence ID" value="MDO3381359.1"/>
    <property type="molecule type" value="Genomic_DNA"/>
</dbReference>
<accession>A0ABT8TB71</accession>
<dbReference type="Proteomes" id="UP001168380">
    <property type="component" value="Unassembled WGS sequence"/>
</dbReference>